<evidence type="ECO:0000313" key="12">
    <source>
        <dbReference type="Proteomes" id="UP000655366"/>
    </source>
</evidence>
<dbReference type="Pfam" id="PF00460">
    <property type="entry name" value="Flg_bb_rod"/>
    <property type="match status" value="1"/>
</dbReference>
<gene>
    <name evidence="7 11" type="primary">flgK</name>
    <name evidence="11" type="ORF">IV500_12905</name>
</gene>
<keyword evidence="6 7" id="KW-0975">Bacterial flagellum</keyword>
<dbReference type="GO" id="GO:0009424">
    <property type="term" value="C:bacterial-type flagellum hook"/>
    <property type="evidence" value="ECO:0007669"/>
    <property type="project" value="UniProtKB-UniRule"/>
</dbReference>
<dbReference type="PANTHER" id="PTHR30033:SF1">
    <property type="entry name" value="FLAGELLAR HOOK-ASSOCIATED PROTEIN 1"/>
    <property type="match status" value="1"/>
</dbReference>
<comment type="similarity">
    <text evidence="3 7">Belongs to the flagella basal body rod proteins family.</text>
</comment>
<dbReference type="GO" id="GO:0005198">
    <property type="term" value="F:structural molecule activity"/>
    <property type="evidence" value="ECO:0007669"/>
    <property type="project" value="UniProtKB-UniRule"/>
</dbReference>
<evidence type="ECO:0000256" key="6">
    <source>
        <dbReference type="ARBA" id="ARBA00023143"/>
    </source>
</evidence>
<dbReference type="GO" id="GO:0005576">
    <property type="term" value="C:extracellular region"/>
    <property type="evidence" value="ECO:0007669"/>
    <property type="project" value="UniProtKB-SubCell"/>
</dbReference>
<evidence type="ECO:0000256" key="2">
    <source>
        <dbReference type="ARBA" id="ARBA00004613"/>
    </source>
</evidence>
<dbReference type="InterPro" id="IPR001444">
    <property type="entry name" value="Flag_bb_rod_N"/>
</dbReference>
<evidence type="ECO:0000259" key="8">
    <source>
        <dbReference type="Pfam" id="PF00460"/>
    </source>
</evidence>
<comment type="subcellular location">
    <subcellularLocation>
        <location evidence="1 7">Bacterial flagellum</location>
    </subcellularLocation>
    <subcellularLocation>
        <location evidence="2 7">Secreted</location>
    </subcellularLocation>
</comment>
<accession>A0A931CPR6</accession>
<evidence type="ECO:0000256" key="5">
    <source>
        <dbReference type="ARBA" id="ARBA00022525"/>
    </source>
</evidence>
<keyword evidence="11" id="KW-0282">Flagellum</keyword>
<evidence type="ECO:0000256" key="7">
    <source>
        <dbReference type="RuleBase" id="RU362065"/>
    </source>
</evidence>
<proteinExistence type="inferred from homology"/>
<comment type="caution">
    <text evidence="11">The sequence shown here is derived from an EMBL/GenBank/DDBJ whole genome shotgun (WGS) entry which is preliminary data.</text>
</comment>
<evidence type="ECO:0000256" key="3">
    <source>
        <dbReference type="ARBA" id="ARBA00009677"/>
    </source>
</evidence>
<keyword evidence="11" id="KW-0969">Cilium</keyword>
<dbReference type="AlphaFoldDB" id="A0A931CPR6"/>
<evidence type="ECO:0000256" key="1">
    <source>
        <dbReference type="ARBA" id="ARBA00004365"/>
    </source>
</evidence>
<dbReference type="GO" id="GO:0044780">
    <property type="term" value="P:bacterial-type flagellum assembly"/>
    <property type="evidence" value="ECO:0007669"/>
    <property type="project" value="InterPro"/>
</dbReference>
<feature type="domain" description="Flagellar basal-body/hook protein C-terminal" evidence="9">
    <location>
        <begin position="432"/>
        <end position="470"/>
    </location>
</feature>
<dbReference type="InterPro" id="IPR002371">
    <property type="entry name" value="FlgK"/>
</dbReference>
<keyword evidence="11" id="KW-0966">Cell projection</keyword>
<protein>
    <recommendedName>
        <fullName evidence="4 7">Flagellar hook-associated protein 1</fullName>
        <shortName evidence="7">HAP1</shortName>
    </recommendedName>
</protein>
<evidence type="ECO:0000259" key="10">
    <source>
        <dbReference type="Pfam" id="PF22638"/>
    </source>
</evidence>
<dbReference type="InterPro" id="IPR053927">
    <property type="entry name" value="FlgK_helical"/>
</dbReference>
<dbReference type="NCBIfam" id="TIGR02492">
    <property type="entry name" value="flgK_ends"/>
    <property type="match status" value="1"/>
</dbReference>
<dbReference type="PRINTS" id="PR01005">
    <property type="entry name" value="FLGHOOKAP1"/>
</dbReference>
<dbReference type="RefSeq" id="WP_196397225.1">
    <property type="nucleotide sequence ID" value="NZ_JADNYM010000016.1"/>
</dbReference>
<sequence length="477" mass="47937">MSTFGTLNAALSGVNAAQQGLSVTGQNIANANTAGYTRQRVTTSAVGETANVGLFSNGARAGQGVSVDGVARLGDTFLDAQVRSTSASAGYTAIRSNVLTAMEDSTHEPGANGISAKLQTFWAGWGAMSNKPGESGPAATLLAAANDLTGQIAGGYRDLEAQWSKTRAQVDGMTTDLNNAASQVADLNLRIRSTVAAGGSANEMMDQRSQLTATIASLAGGSVRDTGDGMVDVLVGGNAIVTGGTARGVQVTKVYAMDASSNGGNPVRLEWNDRTGAAVPLDGGEIAGALSVLAPAGTGSAGTGGVIAEAAKSYNAFATDLAKQVNAAHQAGYTTGGEAGKAFFAVDPTQPAKGLAVVVTNVSELATGAKDGGALSGANADMLSQLGARKDSPDSGWSNFVTRLGAASRTAQQQGNLAAASAVNAGQLQASSSSVSLNEENLNLLTYQHAYQAAARVMTAVDEMLDVLINRTGLVGR</sequence>
<name>A0A931CPR6_9MICC</name>
<dbReference type="Pfam" id="PF06429">
    <property type="entry name" value="Flg_bbr_C"/>
    <property type="match status" value="1"/>
</dbReference>
<feature type="domain" description="Flagellar hook-associated protein FlgK helical" evidence="10">
    <location>
        <begin position="100"/>
        <end position="344"/>
    </location>
</feature>
<evidence type="ECO:0000313" key="11">
    <source>
        <dbReference type="EMBL" id="MBG0740280.1"/>
    </source>
</evidence>
<dbReference type="InterPro" id="IPR010930">
    <property type="entry name" value="Flg_bb/hook_C_dom"/>
</dbReference>
<reference evidence="11 12" key="1">
    <citation type="submission" date="2020-11" db="EMBL/GenBank/DDBJ databases">
        <title>Arthrobacter antarcticus sp. nov., isolated from Antarctic Soil.</title>
        <authorList>
            <person name="Li J."/>
        </authorList>
    </citation>
    <scope>NUCLEOTIDE SEQUENCE [LARGE SCALE GENOMIC DNA]</scope>
    <source>
        <strain evidence="11 12">Z1-20</strain>
    </source>
</reference>
<evidence type="ECO:0000256" key="4">
    <source>
        <dbReference type="ARBA" id="ARBA00016244"/>
    </source>
</evidence>
<keyword evidence="12" id="KW-1185">Reference proteome</keyword>
<keyword evidence="5 7" id="KW-0964">Secreted</keyword>
<dbReference type="PANTHER" id="PTHR30033">
    <property type="entry name" value="FLAGELLAR HOOK-ASSOCIATED PROTEIN 1"/>
    <property type="match status" value="1"/>
</dbReference>
<evidence type="ECO:0000259" key="9">
    <source>
        <dbReference type="Pfam" id="PF06429"/>
    </source>
</evidence>
<organism evidence="11 12">
    <name type="scientific">Arthrobacter terrae</name>
    <dbReference type="NCBI Taxonomy" id="2935737"/>
    <lineage>
        <taxon>Bacteria</taxon>
        <taxon>Bacillati</taxon>
        <taxon>Actinomycetota</taxon>
        <taxon>Actinomycetes</taxon>
        <taxon>Micrococcales</taxon>
        <taxon>Micrococcaceae</taxon>
        <taxon>Arthrobacter</taxon>
    </lineage>
</organism>
<feature type="domain" description="Flagellar basal body rod protein N-terminal" evidence="8">
    <location>
        <begin position="7"/>
        <end position="37"/>
    </location>
</feature>
<dbReference type="EMBL" id="JADNYM010000016">
    <property type="protein sequence ID" value="MBG0740280.1"/>
    <property type="molecule type" value="Genomic_DNA"/>
</dbReference>
<dbReference type="Pfam" id="PF22638">
    <property type="entry name" value="FlgK_D1"/>
    <property type="match status" value="1"/>
</dbReference>
<dbReference type="SUPFAM" id="SSF64518">
    <property type="entry name" value="Phase 1 flagellin"/>
    <property type="match status" value="1"/>
</dbReference>
<dbReference type="Proteomes" id="UP000655366">
    <property type="component" value="Unassembled WGS sequence"/>
</dbReference>